<accession>S7RU17</accession>
<dbReference type="EMBL" id="KB469298">
    <property type="protein sequence ID" value="EPQ58200.1"/>
    <property type="molecule type" value="Genomic_DNA"/>
</dbReference>
<organism evidence="6 7">
    <name type="scientific">Gloeophyllum trabeum (strain ATCC 11539 / FP-39264 / Madison 617)</name>
    <name type="common">Brown rot fungus</name>
    <dbReference type="NCBI Taxonomy" id="670483"/>
    <lineage>
        <taxon>Eukaryota</taxon>
        <taxon>Fungi</taxon>
        <taxon>Dikarya</taxon>
        <taxon>Basidiomycota</taxon>
        <taxon>Agaricomycotina</taxon>
        <taxon>Agaricomycetes</taxon>
        <taxon>Gloeophyllales</taxon>
        <taxon>Gloeophyllaceae</taxon>
        <taxon>Gloeophyllum</taxon>
    </lineage>
</organism>
<gene>
    <name evidence="6" type="ORF">GLOTRDRAFT_110070</name>
</gene>
<evidence type="ECO:0000256" key="3">
    <source>
        <dbReference type="ARBA" id="ARBA00022989"/>
    </source>
</evidence>
<evidence type="ECO:0000256" key="4">
    <source>
        <dbReference type="ARBA" id="ARBA00023136"/>
    </source>
</evidence>
<dbReference type="HOGENOM" id="CLU_081915_1_0_1"/>
<evidence type="ECO:0000313" key="7">
    <source>
        <dbReference type="Proteomes" id="UP000030669"/>
    </source>
</evidence>
<proteinExistence type="predicted"/>
<dbReference type="GO" id="GO:0016020">
    <property type="term" value="C:membrane"/>
    <property type="evidence" value="ECO:0007669"/>
    <property type="project" value="InterPro"/>
</dbReference>
<name>S7RU17_GLOTA</name>
<dbReference type="OMA" id="CWVEYCA"/>
<evidence type="ECO:0000256" key="2">
    <source>
        <dbReference type="ARBA" id="ARBA00022692"/>
    </source>
</evidence>
<evidence type="ECO:0000256" key="5">
    <source>
        <dbReference type="SAM" id="Phobius"/>
    </source>
</evidence>
<sequence length="207" mass="23128">MAYGYNNLGSLIQNAWIEKQKGGHMQFLTIQGLMIAWLTMIISLVLDLFPSLTPLRRIKRVLFMIALPVSVVVTTIYWSLILFMPHMILQANPGTTPPTSSTEAPQLMRIPLKMDLALHAAPGVSLLADFMFFERKYDQQTALYAAPVLAALSGALYGTWVEYLAKFNGSFPYPFLTENPFEIRVAIYTGAVTLALVSFWIINSAHP</sequence>
<comment type="subcellular location">
    <subcellularLocation>
        <location evidence="1">Endomembrane system</location>
        <topology evidence="1">Multi-pass membrane protein</topology>
    </subcellularLocation>
</comment>
<dbReference type="GO" id="GO:0012505">
    <property type="term" value="C:endomembrane system"/>
    <property type="evidence" value="ECO:0007669"/>
    <property type="project" value="UniProtKB-SubCell"/>
</dbReference>
<reference evidence="6 7" key="1">
    <citation type="journal article" date="2012" name="Science">
        <title>The Paleozoic origin of enzymatic lignin decomposition reconstructed from 31 fungal genomes.</title>
        <authorList>
            <person name="Floudas D."/>
            <person name="Binder M."/>
            <person name="Riley R."/>
            <person name="Barry K."/>
            <person name="Blanchette R.A."/>
            <person name="Henrissat B."/>
            <person name="Martinez A.T."/>
            <person name="Otillar R."/>
            <person name="Spatafora J.W."/>
            <person name="Yadav J.S."/>
            <person name="Aerts A."/>
            <person name="Benoit I."/>
            <person name="Boyd A."/>
            <person name="Carlson A."/>
            <person name="Copeland A."/>
            <person name="Coutinho P.M."/>
            <person name="de Vries R.P."/>
            <person name="Ferreira P."/>
            <person name="Findley K."/>
            <person name="Foster B."/>
            <person name="Gaskell J."/>
            <person name="Glotzer D."/>
            <person name="Gorecki P."/>
            <person name="Heitman J."/>
            <person name="Hesse C."/>
            <person name="Hori C."/>
            <person name="Igarashi K."/>
            <person name="Jurgens J.A."/>
            <person name="Kallen N."/>
            <person name="Kersten P."/>
            <person name="Kohler A."/>
            <person name="Kuees U."/>
            <person name="Kumar T.K.A."/>
            <person name="Kuo A."/>
            <person name="LaButti K."/>
            <person name="Larrondo L.F."/>
            <person name="Lindquist E."/>
            <person name="Ling A."/>
            <person name="Lombard V."/>
            <person name="Lucas S."/>
            <person name="Lundell T."/>
            <person name="Martin R."/>
            <person name="McLaughlin D.J."/>
            <person name="Morgenstern I."/>
            <person name="Morin E."/>
            <person name="Murat C."/>
            <person name="Nagy L.G."/>
            <person name="Nolan M."/>
            <person name="Ohm R.A."/>
            <person name="Patyshakuliyeva A."/>
            <person name="Rokas A."/>
            <person name="Ruiz-Duenas F.J."/>
            <person name="Sabat G."/>
            <person name="Salamov A."/>
            <person name="Samejima M."/>
            <person name="Schmutz J."/>
            <person name="Slot J.C."/>
            <person name="St John F."/>
            <person name="Stenlid J."/>
            <person name="Sun H."/>
            <person name="Sun S."/>
            <person name="Syed K."/>
            <person name="Tsang A."/>
            <person name="Wiebenga A."/>
            <person name="Young D."/>
            <person name="Pisabarro A."/>
            <person name="Eastwood D.C."/>
            <person name="Martin F."/>
            <person name="Cullen D."/>
            <person name="Grigoriev I.V."/>
            <person name="Hibbett D.S."/>
        </authorList>
    </citation>
    <scope>NUCLEOTIDE SEQUENCE [LARGE SCALE GENOMIC DNA]</scope>
    <source>
        <strain evidence="6 7">ATCC 11539</strain>
    </source>
</reference>
<feature type="transmembrane region" description="Helical" evidence="5">
    <location>
        <begin position="142"/>
        <end position="161"/>
    </location>
</feature>
<keyword evidence="4 5" id="KW-0472">Membrane</keyword>
<feature type="transmembrane region" description="Helical" evidence="5">
    <location>
        <begin position="181"/>
        <end position="202"/>
    </location>
</feature>
<dbReference type="PANTHER" id="PTHR10989:SF16">
    <property type="entry name" value="AT02829P-RELATED"/>
    <property type="match status" value="1"/>
</dbReference>
<feature type="transmembrane region" description="Helical" evidence="5">
    <location>
        <begin position="116"/>
        <end position="133"/>
    </location>
</feature>
<dbReference type="InterPro" id="IPR006838">
    <property type="entry name" value="ADTRP_AIG1"/>
</dbReference>
<dbReference type="RefSeq" id="XP_007863448.1">
    <property type="nucleotide sequence ID" value="XM_007865257.1"/>
</dbReference>
<dbReference type="PANTHER" id="PTHR10989">
    <property type="entry name" value="ANDROGEN-INDUCED PROTEIN 1-RELATED"/>
    <property type="match status" value="1"/>
</dbReference>
<keyword evidence="7" id="KW-1185">Reference proteome</keyword>
<dbReference type="eggNOG" id="KOG3989">
    <property type="taxonomic scope" value="Eukaryota"/>
</dbReference>
<feature type="transmembrane region" description="Helical" evidence="5">
    <location>
        <begin position="28"/>
        <end position="49"/>
    </location>
</feature>
<evidence type="ECO:0000313" key="6">
    <source>
        <dbReference type="EMBL" id="EPQ58200.1"/>
    </source>
</evidence>
<evidence type="ECO:0008006" key="8">
    <source>
        <dbReference type="Google" id="ProtNLM"/>
    </source>
</evidence>
<dbReference type="GeneID" id="19299143"/>
<dbReference type="KEGG" id="gtr:GLOTRDRAFT_110070"/>
<keyword evidence="3 5" id="KW-1133">Transmembrane helix</keyword>
<dbReference type="Proteomes" id="UP000030669">
    <property type="component" value="Unassembled WGS sequence"/>
</dbReference>
<dbReference type="AlphaFoldDB" id="S7RU17"/>
<dbReference type="Pfam" id="PF04750">
    <property type="entry name" value="Far-17a_AIG1"/>
    <property type="match status" value="1"/>
</dbReference>
<evidence type="ECO:0000256" key="1">
    <source>
        <dbReference type="ARBA" id="ARBA00004127"/>
    </source>
</evidence>
<protein>
    <recommendedName>
        <fullName evidence="8">FAR-17a/AIG1-like protein</fullName>
    </recommendedName>
</protein>
<keyword evidence="2 5" id="KW-0812">Transmembrane</keyword>
<feature type="transmembrane region" description="Helical" evidence="5">
    <location>
        <begin position="61"/>
        <end position="84"/>
    </location>
</feature>
<dbReference type="OrthoDB" id="1898221at2759"/>